<dbReference type="Gene3D" id="3.40.50.150">
    <property type="entry name" value="Vaccinia Virus protein VP39"/>
    <property type="match status" value="1"/>
</dbReference>
<reference evidence="2" key="2">
    <citation type="submission" date="2025-08" db="UniProtKB">
        <authorList>
            <consortium name="RefSeq"/>
        </authorList>
    </citation>
    <scope>IDENTIFICATION</scope>
</reference>
<name>A0ABM1LSW3_PRUMU</name>
<keyword evidence="1" id="KW-1185">Reference proteome</keyword>
<reference evidence="1" key="1">
    <citation type="journal article" date="2012" name="Nat. Commun.">
        <title>The genome of Prunus mume.</title>
        <authorList>
            <person name="Zhang Q."/>
            <person name="Chen W."/>
            <person name="Sun L."/>
            <person name="Zhao F."/>
            <person name="Huang B."/>
            <person name="Yang W."/>
            <person name="Tao Y."/>
            <person name="Wang J."/>
            <person name="Yuan Z."/>
            <person name="Fan G."/>
            <person name="Xing Z."/>
            <person name="Han C."/>
            <person name="Pan H."/>
            <person name="Zhong X."/>
            <person name="Shi W."/>
            <person name="Liang X."/>
            <person name="Du D."/>
            <person name="Sun F."/>
            <person name="Xu Z."/>
            <person name="Hao R."/>
            <person name="Lv T."/>
            <person name="Lv Y."/>
            <person name="Zheng Z."/>
            <person name="Sun M."/>
            <person name="Luo L."/>
            <person name="Cai M."/>
            <person name="Gao Y."/>
            <person name="Wang J."/>
            <person name="Yin Y."/>
            <person name="Xu X."/>
            <person name="Cheng T."/>
            <person name="Wang J."/>
        </authorList>
    </citation>
    <scope>NUCLEOTIDE SEQUENCE [LARGE SCALE GENOMIC DNA]</scope>
</reference>
<organism evidence="1 2">
    <name type="scientific">Prunus mume</name>
    <name type="common">Japanese apricot</name>
    <name type="synonym">Armeniaca mume</name>
    <dbReference type="NCBI Taxonomy" id="102107"/>
    <lineage>
        <taxon>Eukaryota</taxon>
        <taxon>Viridiplantae</taxon>
        <taxon>Streptophyta</taxon>
        <taxon>Embryophyta</taxon>
        <taxon>Tracheophyta</taxon>
        <taxon>Spermatophyta</taxon>
        <taxon>Magnoliopsida</taxon>
        <taxon>eudicotyledons</taxon>
        <taxon>Gunneridae</taxon>
        <taxon>Pentapetalae</taxon>
        <taxon>rosids</taxon>
        <taxon>fabids</taxon>
        <taxon>Rosales</taxon>
        <taxon>Rosaceae</taxon>
        <taxon>Amygdaloideae</taxon>
        <taxon>Amygdaleae</taxon>
        <taxon>Prunus</taxon>
    </lineage>
</organism>
<dbReference type="RefSeq" id="XP_016650490.1">
    <property type="nucleotide sequence ID" value="XM_016795004.1"/>
</dbReference>
<dbReference type="Pfam" id="PF03004">
    <property type="entry name" value="Transposase_24"/>
    <property type="match status" value="1"/>
</dbReference>
<sequence>MLALPLRLGAHWPAVQKPLISTSTRWFVFPYSRKVSLNGNGPRDHFDRNVSRIPANSTSFTGKTNDFVSVSLPKDSPLFGLEDLLVSFILGKKRATEVSHLVWKSVVQKGDTVIDATCGNGHDTLAMLKMVADESCKGSVYGLDVQEAALQKTSSLLEELVSPNEKELIKLVSKCHSKMDEVLPKDTSVRLVAFNLGYLPGGDKTIITQSETTLKALEVAKSIVVPGGLISLVVYVGHPGGWFDLFVIMVSQEQSKDSGSKKNGGKELGMVTPQDKSLKKMKFVSSTETEPASTTTISEDSKVPLVDKKWAEIPKDIKEQIWEAVDMAFVVGQGGKNLVLSSVAKKWKDFKSTIREKLEYNHRLPPKGYADLEDQLEETMPRVEIDRSTLWKKARQDKDGNIPDPKVAEKAKLIDELQKKVSEGSLSVSGSNDVLTLALGPEHPGRVRGVGAGIFRRQYFNLSTQQRVKCKNCPLRRD</sequence>
<dbReference type="InterPro" id="IPR004252">
    <property type="entry name" value="Probable_transposase_24"/>
</dbReference>
<dbReference type="PANTHER" id="PTHR35276:SF1">
    <property type="entry name" value="TRNA (MNM(5)S(2)U34)-METHYLTRANSFERASE, CHLOROPLASTIC"/>
    <property type="match status" value="1"/>
</dbReference>
<dbReference type="SUPFAM" id="SSF53335">
    <property type="entry name" value="S-adenosyl-L-methionine-dependent methyltransferases"/>
    <property type="match status" value="1"/>
</dbReference>
<evidence type="ECO:0000313" key="1">
    <source>
        <dbReference type="Proteomes" id="UP000694861"/>
    </source>
</evidence>
<dbReference type="Proteomes" id="UP000694861">
    <property type="component" value="Linkage group LG6"/>
</dbReference>
<gene>
    <name evidence="2" type="primary">LOC103336034</name>
</gene>
<dbReference type="InterPro" id="IPR010719">
    <property type="entry name" value="MnmM_MeTrfase"/>
</dbReference>
<dbReference type="GeneID" id="103336034"/>
<dbReference type="PANTHER" id="PTHR35276">
    <property type="entry name" value="S-ADENOSYL-L-METHIONINE-DEPENDENT METHYLTRANSFERASES SUPERFAMILY PROTEIN"/>
    <property type="match status" value="1"/>
</dbReference>
<dbReference type="InterPro" id="IPR029063">
    <property type="entry name" value="SAM-dependent_MTases_sf"/>
</dbReference>
<evidence type="ECO:0000313" key="2">
    <source>
        <dbReference type="RefSeq" id="XP_016650490.1"/>
    </source>
</evidence>
<protein>
    <submittedName>
        <fullName evidence="2">Uncharacterized protein LOC103336034</fullName>
    </submittedName>
</protein>
<dbReference type="Pfam" id="PF06962">
    <property type="entry name" value="rRNA_methylase"/>
    <property type="match status" value="1"/>
</dbReference>
<accession>A0ABM1LSW3</accession>
<proteinExistence type="predicted"/>